<evidence type="ECO:0000256" key="1">
    <source>
        <dbReference type="ARBA" id="ARBA00022723"/>
    </source>
</evidence>
<feature type="domain" description="Calcineurin-like phosphoesterase" evidence="5">
    <location>
        <begin position="1"/>
        <end position="195"/>
    </location>
</feature>
<protein>
    <submittedName>
        <fullName evidence="6">Metallophosphoesterase</fullName>
    </submittedName>
</protein>
<dbReference type="InterPro" id="IPR050884">
    <property type="entry name" value="CNP_phosphodiesterase-III"/>
</dbReference>
<organism evidence="6 7">
    <name type="scientific">Paenibacillus sedimenti</name>
    <dbReference type="NCBI Taxonomy" id="2770274"/>
    <lineage>
        <taxon>Bacteria</taxon>
        <taxon>Bacillati</taxon>
        <taxon>Bacillota</taxon>
        <taxon>Bacilli</taxon>
        <taxon>Bacillales</taxon>
        <taxon>Paenibacillaceae</taxon>
        <taxon>Paenibacillus</taxon>
    </lineage>
</organism>
<proteinExistence type="inferred from homology"/>
<dbReference type="SUPFAM" id="SSF56300">
    <property type="entry name" value="Metallo-dependent phosphatases"/>
    <property type="match status" value="1"/>
</dbReference>
<name>A0A926KLE2_9BACL</name>
<keyword evidence="2" id="KW-0378">Hydrolase</keyword>
<dbReference type="InterPro" id="IPR029052">
    <property type="entry name" value="Metallo-depent_PP-like"/>
</dbReference>
<dbReference type="Proteomes" id="UP000650466">
    <property type="component" value="Unassembled WGS sequence"/>
</dbReference>
<dbReference type="InterPro" id="IPR042281">
    <property type="entry name" value="GpdQ_beta-strand"/>
</dbReference>
<dbReference type="EMBL" id="JACVVD010000002">
    <property type="protein sequence ID" value="MBD0379967.1"/>
    <property type="molecule type" value="Genomic_DNA"/>
</dbReference>
<dbReference type="PANTHER" id="PTHR42988:SF2">
    <property type="entry name" value="CYCLIC NUCLEOTIDE PHOSPHODIESTERASE CBUA0032-RELATED"/>
    <property type="match status" value="1"/>
</dbReference>
<gene>
    <name evidence="6" type="ORF">ICC18_07575</name>
</gene>
<keyword evidence="3" id="KW-0408">Iron</keyword>
<dbReference type="PANTHER" id="PTHR42988">
    <property type="entry name" value="PHOSPHOHYDROLASE"/>
    <property type="match status" value="1"/>
</dbReference>
<accession>A0A926KLE2</accession>
<comment type="similarity">
    <text evidence="4">Belongs to the cyclic nucleotide phosphodiesterase class-III family.</text>
</comment>
<evidence type="ECO:0000313" key="7">
    <source>
        <dbReference type="Proteomes" id="UP000650466"/>
    </source>
</evidence>
<sequence>MRLVLMGDFHYSRMVDGTEEMLDARDTVYTSMLDQFLAMDGDVHISLGDLTHEGFPEEFRYVFDRIDRSGRPFIHVLGNHDTYSIPKTEILAITGQKRYSALETDGAFLIFLDSTKEMNKECWGGTMDAEQLEWLQAQLEASGEKPVFVFAHHPVYDTTTRSKLDKLSIHPEIDMKAVLRTKKGPAFYFCGHNHANSIVLQDGWHFIQTAACLDIPAFRVVELKDGQVRIDLVKLNEAAELETHITRFHTNMRGFKPSPDARGEESDWNLSVDLLETTAK</sequence>
<dbReference type="GO" id="GO:0046872">
    <property type="term" value="F:metal ion binding"/>
    <property type="evidence" value="ECO:0007669"/>
    <property type="project" value="UniProtKB-KW"/>
</dbReference>
<evidence type="ECO:0000256" key="4">
    <source>
        <dbReference type="ARBA" id="ARBA00025742"/>
    </source>
</evidence>
<dbReference type="RefSeq" id="WP_188173744.1">
    <property type="nucleotide sequence ID" value="NZ_JACVVD010000002.1"/>
</dbReference>
<dbReference type="GO" id="GO:0016787">
    <property type="term" value="F:hydrolase activity"/>
    <property type="evidence" value="ECO:0007669"/>
    <property type="project" value="UniProtKB-KW"/>
</dbReference>
<dbReference type="Pfam" id="PF00149">
    <property type="entry name" value="Metallophos"/>
    <property type="match status" value="1"/>
</dbReference>
<dbReference type="Gene3D" id="3.30.750.180">
    <property type="entry name" value="GpdQ, beta-strand dimerisation domain"/>
    <property type="match status" value="1"/>
</dbReference>
<dbReference type="InterPro" id="IPR042283">
    <property type="entry name" value="GpdQ_catalytic"/>
</dbReference>
<evidence type="ECO:0000313" key="6">
    <source>
        <dbReference type="EMBL" id="MBD0379967.1"/>
    </source>
</evidence>
<dbReference type="AlphaFoldDB" id="A0A926KLE2"/>
<reference evidence="6" key="1">
    <citation type="submission" date="2020-09" db="EMBL/GenBank/DDBJ databases">
        <title>Draft Genome Sequence of Paenibacillus sp. WST5.</title>
        <authorList>
            <person name="Bao Z."/>
        </authorList>
    </citation>
    <scope>NUCLEOTIDE SEQUENCE</scope>
    <source>
        <strain evidence="6">WST5</strain>
    </source>
</reference>
<dbReference type="Gene3D" id="3.60.21.40">
    <property type="entry name" value="GpdQ, catalytic alpha/beta sandwich domain"/>
    <property type="match status" value="1"/>
</dbReference>
<dbReference type="InterPro" id="IPR004843">
    <property type="entry name" value="Calcineurin-like_PHP"/>
</dbReference>
<comment type="caution">
    <text evidence="6">The sequence shown here is derived from an EMBL/GenBank/DDBJ whole genome shotgun (WGS) entry which is preliminary data.</text>
</comment>
<keyword evidence="1" id="KW-0479">Metal-binding</keyword>
<evidence type="ECO:0000256" key="3">
    <source>
        <dbReference type="ARBA" id="ARBA00023004"/>
    </source>
</evidence>
<evidence type="ECO:0000256" key="2">
    <source>
        <dbReference type="ARBA" id="ARBA00022801"/>
    </source>
</evidence>
<evidence type="ECO:0000259" key="5">
    <source>
        <dbReference type="Pfam" id="PF00149"/>
    </source>
</evidence>
<keyword evidence="7" id="KW-1185">Reference proteome</keyword>